<feature type="region of interest" description="Disordered" evidence="1">
    <location>
        <begin position="33"/>
        <end position="79"/>
    </location>
</feature>
<evidence type="ECO:0000313" key="2">
    <source>
        <dbReference type="EMBL" id="MFC7303697.1"/>
    </source>
</evidence>
<evidence type="ECO:0000313" key="3">
    <source>
        <dbReference type="Proteomes" id="UP001596523"/>
    </source>
</evidence>
<dbReference type="InterPro" id="IPR032716">
    <property type="entry name" value="ACC_epsilon"/>
</dbReference>
<feature type="compositionally biased region" description="Gly residues" evidence="1">
    <location>
        <begin position="34"/>
        <end position="44"/>
    </location>
</feature>
<evidence type="ECO:0000256" key="1">
    <source>
        <dbReference type="SAM" id="MobiDB-lite"/>
    </source>
</evidence>
<name>A0ABW2JEL8_9ACTN</name>
<reference evidence="3" key="1">
    <citation type="journal article" date="2019" name="Int. J. Syst. Evol. Microbiol.">
        <title>The Global Catalogue of Microorganisms (GCM) 10K type strain sequencing project: providing services to taxonomists for standard genome sequencing and annotation.</title>
        <authorList>
            <consortium name="The Broad Institute Genomics Platform"/>
            <consortium name="The Broad Institute Genome Sequencing Center for Infectious Disease"/>
            <person name="Wu L."/>
            <person name="Ma J."/>
        </authorList>
    </citation>
    <scope>NUCLEOTIDE SEQUENCE [LARGE SCALE GENOMIC DNA]</scope>
    <source>
        <strain evidence="3">SYNS20</strain>
    </source>
</reference>
<sequence length="79" mass="8218">MPDASLLRVVKGSPSPEELAAITAVLMARRAAGAGTGTGTGTGSGPADDTTRRARAVAPWRRPERAQGFQGPRTWRTGM</sequence>
<protein>
    <submittedName>
        <fullName evidence="2">Acyl-CoA carboxylase subunit epsilon</fullName>
    </submittedName>
</protein>
<accession>A0ABW2JEL8</accession>
<dbReference type="RefSeq" id="WP_381827186.1">
    <property type="nucleotide sequence ID" value="NZ_JBHTCF010000002.1"/>
</dbReference>
<keyword evidence="3" id="KW-1185">Reference proteome</keyword>
<organism evidence="2 3">
    <name type="scientific">Streptomyces monticola</name>
    <dbReference type="NCBI Taxonomy" id="2666263"/>
    <lineage>
        <taxon>Bacteria</taxon>
        <taxon>Bacillati</taxon>
        <taxon>Actinomycetota</taxon>
        <taxon>Actinomycetes</taxon>
        <taxon>Kitasatosporales</taxon>
        <taxon>Streptomycetaceae</taxon>
        <taxon>Streptomyces</taxon>
    </lineage>
</organism>
<dbReference type="EMBL" id="JBHTCF010000002">
    <property type="protein sequence ID" value="MFC7303697.1"/>
    <property type="molecule type" value="Genomic_DNA"/>
</dbReference>
<dbReference type="Proteomes" id="UP001596523">
    <property type="component" value="Unassembled WGS sequence"/>
</dbReference>
<comment type="caution">
    <text evidence="2">The sequence shown here is derived from an EMBL/GenBank/DDBJ whole genome shotgun (WGS) entry which is preliminary data.</text>
</comment>
<gene>
    <name evidence="2" type="ORF">ACFQVC_05630</name>
</gene>
<dbReference type="Pfam" id="PF13822">
    <property type="entry name" value="ACC_epsilon"/>
    <property type="match status" value="1"/>
</dbReference>
<proteinExistence type="predicted"/>